<evidence type="ECO:0000313" key="1">
    <source>
        <dbReference type="EMBL" id="KAF0328908.1"/>
    </source>
</evidence>
<proteinExistence type="predicted"/>
<gene>
    <name evidence="1" type="ORF">GQ607_003933</name>
</gene>
<dbReference type="EMBL" id="WOWK01000015">
    <property type="protein sequence ID" value="KAF0328908.1"/>
    <property type="molecule type" value="Genomic_DNA"/>
</dbReference>
<evidence type="ECO:0000313" key="2">
    <source>
        <dbReference type="Proteomes" id="UP000434172"/>
    </source>
</evidence>
<reference evidence="1 2" key="1">
    <citation type="submission" date="2019-12" db="EMBL/GenBank/DDBJ databases">
        <title>A genome sequence resource for the geographically widespread anthracnose pathogen Colletotrichum asianum.</title>
        <authorList>
            <person name="Meng Y."/>
        </authorList>
    </citation>
    <scope>NUCLEOTIDE SEQUENCE [LARGE SCALE GENOMIC DNA]</scope>
    <source>
        <strain evidence="1 2">ICMP 18580</strain>
    </source>
</reference>
<accession>A0A8H3WQW3</accession>
<dbReference type="AlphaFoldDB" id="A0A8H3WQW3"/>
<sequence>MSENSPSLGSAFAAMSLRDDSDSITASEKKQQFLKIPYEVALLICESLVDIAYAKACQEPMTWQITAPKADASSAPLYVVTDKHRQRPEPDMKRRFHIFKDIRQVNRKTRIMVDKAFPRAIMYHQRDWGDTNDHDVKEEMWPPIWICPDADIWKFRLTHPRLAADQFNRALGAFWSPDLTPESKEIVKHIQTLKVRNLNFLINRFEAQWELAALPNLKKIHMITSCFWPPTMANADLQYLWLIDHGVASLPHFPHFSSAQLHHVFGKLWEKGVKITMVDRFPTVSSVVMEMIDTRYGVHVRRLP</sequence>
<dbReference type="Proteomes" id="UP000434172">
    <property type="component" value="Unassembled WGS sequence"/>
</dbReference>
<organism evidence="1 2">
    <name type="scientific">Colletotrichum asianum</name>
    <dbReference type="NCBI Taxonomy" id="702518"/>
    <lineage>
        <taxon>Eukaryota</taxon>
        <taxon>Fungi</taxon>
        <taxon>Dikarya</taxon>
        <taxon>Ascomycota</taxon>
        <taxon>Pezizomycotina</taxon>
        <taxon>Sordariomycetes</taxon>
        <taxon>Hypocreomycetidae</taxon>
        <taxon>Glomerellales</taxon>
        <taxon>Glomerellaceae</taxon>
        <taxon>Colletotrichum</taxon>
        <taxon>Colletotrichum gloeosporioides species complex</taxon>
    </lineage>
</organism>
<dbReference type="OrthoDB" id="4848593at2759"/>
<comment type="caution">
    <text evidence="1">The sequence shown here is derived from an EMBL/GenBank/DDBJ whole genome shotgun (WGS) entry which is preliminary data.</text>
</comment>
<keyword evidence="2" id="KW-1185">Reference proteome</keyword>
<protein>
    <submittedName>
        <fullName evidence="1">Uncharacterized protein</fullName>
    </submittedName>
</protein>
<name>A0A8H3WQW3_9PEZI</name>